<keyword evidence="5" id="KW-1185">Reference proteome</keyword>
<dbReference type="PANTHER" id="PTHR42796:SF4">
    <property type="entry name" value="FUMARYLACETOACETATE HYDROLASE DOMAIN-CONTAINING PROTEIN 2A"/>
    <property type="match status" value="1"/>
</dbReference>
<protein>
    <submittedName>
        <fullName evidence="4">Fumarylacetoacetate hydrolase family protein</fullName>
    </submittedName>
</protein>
<evidence type="ECO:0000256" key="2">
    <source>
        <dbReference type="ARBA" id="ARBA00022723"/>
    </source>
</evidence>
<proteinExistence type="inferred from homology"/>
<keyword evidence="2" id="KW-0479">Metal-binding</keyword>
<comment type="caution">
    <text evidence="4">The sequence shown here is derived from an EMBL/GenBank/DDBJ whole genome shotgun (WGS) entry which is preliminary data.</text>
</comment>
<gene>
    <name evidence="4" type="ORF">ACFP50_09225</name>
</gene>
<evidence type="ECO:0000313" key="5">
    <source>
        <dbReference type="Proteomes" id="UP001596242"/>
    </source>
</evidence>
<dbReference type="RefSeq" id="WP_386395184.1">
    <property type="nucleotide sequence ID" value="NZ_JBHSPT010000020.1"/>
</dbReference>
<dbReference type="EMBL" id="JBHSPT010000020">
    <property type="protein sequence ID" value="MFC6055636.1"/>
    <property type="molecule type" value="Genomic_DNA"/>
</dbReference>
<dbReference type="InterPro" id="IPR011234">
    <property type="entry name" value="Fumarylacetoacetase-like_C"/>
</dbReference>
<dbReference type="SUPFAM" id="SSF56529">
    <property type="entry name" value="FAH"/>
    <property type="match status" value="1"/>
</dbReference>
<evidence type="ECO:0000259" key="3">
    <source>
        <dbReference type="Pfam" id="PF01557"/>
    </source>
</evidence>
<dbReference type="InterPro" id="IPR036663">
    <property type="entry name" value="Fumarylacetoacetase_C_sf"/>
</dbReference>
<evidence type="ECO:0000256" key="1">
    <source>
        <dbReference type="ARBA" id="ARBA00010211"/>
    </source>
</evidence>
<dbReference type="InterPro" id="IPR051121">
    <property type="entry name" value="FAH"/>
</dbReference>
<evidence type="ECO:0000313" key="4">
    <source>
        <dbReference type="EMBL" id="MFC6055636.1"/>
    </source>
</evidence>
<dbReference type="Proteomes" id="UP001596242">
    <property type="component" value="Unassembled WGS sequence"/>
</dbReference>
<organism evidence="4 5">
    <name type="scientific">Streptomyces pratens</name>
    <dbReference type="NCBI Taxonomy" id="887456"/>
    <lineage>
        <taxon>Bacteria</taxon>
        <taxon>Bacillati</taxon>
        <taxon>Actinomycetota</taxon>
        <taxon>Actinomycetes</taxon>
        <taxon>Kitasatosporales</taxon>
        <taxon>Streptomycetaceae</taxon>
        <taxon>Streptomyces</taxon>
    </lineage>
</organism>
<comment type="similarity">
    <text evidence="1">Belongs to the FAH family.</text>
</comment>
<feature type="domain" description="Fumarylacetoacetase-like C-terminal" evidence="3">
    <location>
        <begin position="70"/>
        <end position="271"/>
    </location>
</feature>
<dbReference type="Pfam" id="PF01557">
    <property type="entry name" value="FAA_hydrolase"/>
    <property type="match status" value="1"/>
</dbReference>
<dbReference type="GO" id="GO:0016787">
    <property type="term" value="F:hydrolase activity"/>
    <property type="evidence" value="ECO:0007669"/>
    <property type="project" value="UniProtKB-KW"/>
</dbReference>
<dbReference type="PANTHER" id="PTHR42796">
    <property type="entry name" value="FUMARYLACETOACETATE HYDROLASE DOMAIN-CONTAINING PROTEIN 2A-RELATED"/>
    <property type="match status" value="1"/>
</dbReference>
<dbReference type="Gene3D" id="3.90.850.10">
    <property type="entry name" value="Fumarylacetoacetase-like, C-terminal domain"/>
    <property type="match status" value="1"/>
</dbReference>
<reference evidence="5" key="1">
    <citation type="journal article" date="2019" name="Int. J. Syst. Evol. Microbiol.">
        <title>The Global Catalogue of Microorganisms (GCM) 10K type strain sequencing project: providing services to taxonomists for standard genome sequencing and annotation.</title>
        <authorList>
            <consortium name="The Broad Institute Genomics Platform"/>
            <consortium name="The Broad Institute Genome Sequencing Center for Infectious Disease"/>
            <person name="Wu L."/>
            <person name="Ma J."/>
        </authorList>
    </citation>
    <scope>NUCLEOTIDE SEQUENCE [LARGE SCALE GENOMIC DNA]</scope>
    <source>
        <strain evidence="5">JCM 12763</strain>
    </source>
</reference>
<keyword evidence="4" id="KW-0378">Hydrolase</keyword>
<name>A0ABW1LWG7_9ACTN</name>
<accession>A0ABW1LWG7</accession>
<sequence length="286" mass="30265">MRLTTIRITRDRTAAARIDKKHLTLLPHPTVGALIASASDWTRHAATHRGERLPLHAATTTEPLLTPRRIIRVGPNYPTRIKELNQQRPAVPSLSITRPYTTAGAQATVPLPPPSDRRMDWGVELGVVVSGHAHCSPTTTALRHVAGYVVVNHLHAIDQSAEPSGSRSTPRTGLARSVLLVGPTLVTPDTVPTGGRGLILTATLGGRLVQKASTSELHFDVATLIAHASTLTVLKPGDLITTGTPGGTLDRPLEPGRNLHVAIKGLGDIDTDFTGDCTSLGPVGNV</sequence>